<keyword evidence="12 19" id="KW-1133">Transmembrane helix</keyword>
<proteinExistence type="inferred from homology"/>
<evidence type="ECO:0000256" key="17">
    <source>
        <dbReference type="ARBA" id="ARBA00048623"/>
    </source>
</evidence>
<keyword evidence="21" id="KW-1185">Reference proteome</keyword>
<keyword evidence="13 19" id="KW-0472">Membrane</keyword>
<feature type="transmembrane region" description="Helical" evidence="19">
    <location>
        <begin position="105"/>
        <end position="125"/>
    </location>
</feature>
<evidence type="ECO:0000256" key="3">
    <source>
        <dbReference type="ARBA" id="ARBA00004663"/>
    </source>
</evidence>
<keyword evidence="7 19" id="KW-1003">Cell membrane</keyword>
<keyword evidence="8 19" id="KW-0169">Cobalamin biosynthesis</keyword>
<comment type="function">
    <text evidence="14 19">Joins adenosylcobinamide-GDP and alpha-ribazole to generate adenosylcobalamin (Ado-cobalamin). Also synthesizes adenosylcobalamin 5'-phosphate from adenosylcobinamide-GDP and alpha-ribazole 5'-phosphate.</text>
</comment>
<evidence type="ECO:0000256" key="2">
    <source>
        <dbReference type="ARBA" id="ARBA00004651"/>
    </source>
</evidence>
<dbReference type="GO" id="GO:0051073">
    <property type="term" value="F:adenosylcobinamide-GDP ribazoletransferase activity"/>
    <property type="evidence" value="ECO:0007669"/>
    <property type="project" value="UniProtKB-UniRule"/>
</dbReference>
<keyword evidence="11 19" id="KW-0460">Magnesium</keyword>
<dbReference type="RefSeq" id="WP_076756129.1">
    <property type="nucleotide sequence ID" value="NZ_CP023018.1"/>
</dbReference>
<dbReference type="NCBIfam" id="NF001278">
    <property type="entry name" value="PRK00235.1-5"/>
    <property type="match status" value="1"/>
</dbReference>
<dbReference type="PANTHER" id="PTHR34148">
    <property type="entry name" value="ADENOSYLCOBINAMIDE-GDP RIBAZOLETRANSFERASE"/>
    <property type="match status" value="1"/>
</dbReference>
<dbReference type="AlphaFoldDB" id="A0A1R3W574"/>
<evidence type="ECO:0000256" key="15">
    <source>
        <dbReference type="ARBA" id="ARBA00032605"/>
    </source>
</evidence>
<gene>
    <name evidence="19" type="primary">cobS</name>
    <name evidence="20" type="ORF">SAMN05216526_1732</name>
</gene>
<dbReference type="GO" id="GO:0008818">
    <property type="term" value="F:cobalamin 5'-phosphate synthase activity"/>
    <property type="evidence" value="ECO:0007669"/>
    <property type="project" value="UniProtKB-UniRule"/>
</dbReference>
<evidence type="ECO:0000313" key="20">
    <source>
        <dbReference type="EMBL" id="SIT72782.1"/>
    </source>
</evidence>
<comment type="pathway">
    <text evidence="3 19">Cofactor biosynthesis; adenosylcobalamin biosynthesis; adenosylcobalamin from cob(II)yrinate a,c-diamide: step 7/7.</text>
</comment>
<dbReference type="Pfam" id="PF02654">
    <property type="entry name" value="CobS"/>
    <property type="match status" value="1"/>
</dbReference>
<dbReference type="NCBIfam" id="TIGR00317">
    <property type="entry name" value="cobS"/>
    <property type="match status" value="1"/>
</dbReference>
<evidence type="ECO:0000313" key="21">
    <source>
        <dbReference type="Proteomes" id="UP000223759"/>
    </source>
</evidence>
<keyword evidence="9 19" id="KW-0808">Transferase</keyword>
<name>A0A1R3W574_9GAMM</name>
<evidence type="ECO:0000256" key="16">
    <source>
        <dbReference type="ARBA" id="ARBA00032853"/>
    </source>
</evidence>
<dbReference type="UniPathway" id="UPA00148">
    <property type="reaction ID" value="UER00238"/>
</dbReference>
<protein>
    <recommendedName>
        <fullName evidence="6 19">Adenosylcobinamide-GDP ribazoletransferase</fullName>
        <ecNumber evidence="5 19">2.7.8.26</ecNumber>
    </recommendedName>
    <alternativeName>
        <fullName evidence="16 19">Cobalamin synthase</fullName>
    </alternativeName>
    <alternativeName>
        <fullName evidence="15 19">Cobalamin-5'-phosphate synthase</fullName>
    </alternativeName>
</protein>
<evidence type="ECO:0000256" key="5">
    <source>
        <dbReference type="ARBA" id="ARBA00013200"/>
    </source>
</evidence>
<dbReference type="PANTHER" id="PTHR34148:SF1">
    <property type="entry name" value="ADENOSYLCOBINAMIDE-GDP RIBAZOLETRANSFERASE"/>
    <property type="match status" value="1"/>
</dbReference>
<keyword evidence="10 19" id="KW-0812">Transmembrane</keyword>
<dbReference type="STRING" id="233100.SAMN05216526_1732"/>
<organism evidence="20 21">
    <name type="scientific">Ectothiorhodosinus mongolicus</name>
    <dbReference type="NCBI Taxonomy" id="233100"/>
    <lineage>
        <taxon>Bacteria</taxon>
        <taxon>Pseudomonadati</taxon>
        <taxon>Pseudomonadota</taxon>
        <taxon>Gammaproteobacteria</taxon>
        <taxon>Chromatiales</taxon>
        <taxon>Ectothiorhodospiraceae</taxon>
        <taxon>Ectothiorhodosinus</taxon>
    </lineage>
</organism>
<evidence type="ECO:0000256" key="12">
    <source>
        <dbReference type="ARBA" id="ARBA00022989"/>
    </source>
</evidence>
<comment type="cofactor">
    <cofactor evidence="1 19">
        <name>Mg(2+)</name>
        <dbReference type="ChEBI" id="CHEBI:18420"/>
    </cofactor>
</comment>
<evidence type="ECO:0000256" key="11">
    <source>
        <dbReference type="ARBA" id="ARBA00022842"/>
    </source>
</evidence>
<feature type="transmembrane region" description="Helical" evidence="19">
    <location>
        <begin position="33"/>
        <end position="64"/>
    </location>
</feature>
<feature type="transmembrane region" description="Helical" evidence="19">
    <location>
        <begin position="131"/>
        <end position="154"/>
    </location>
</feature>
<dbReference type="EC" id="2.7.8.26" evidence="5 19"/>
<comment type="catalytic activity">
    <reaction evidence="17 19">
        <text>alpha-ribazole + adenosylcob(III)inamide-GDP = adenosylcob(III)alamin + GMP + H(+)</text>
        <dbReference type="Rhea" id="RHEA:16049"/>
        <dbReference type="ChEBI" id="CHEBI:10329"/>
        <dbReference type="ChEBI" id="CHEBI:15378"/>
        <dbReference type="ChEBI" id="CHEBI:18408"/>
        <dbReference type="ChEBI" id="CHEBI:58115"/>
        <dbReference type="ChEBI" id="CHEBI:60487"/>
        <dbReference type="EC" id="2.7.8.26"/>
    </reaction>
</comment>
<evidence type="ECO:0000256" key="7">
    <source>
        <dbReference type="ARBA" id="ARBA00022475"/>
    </source>
</evidence>
<comment type="catalytic activity">
    <reaction evidence="18 19">
        <text>alpha-ribazole 5'-phosphate + adenosylcob(III)inamide-GDP = adenosylcob(III)alamin 5'-phosphate + GMP + H(+)</text>
        <dbReference type="Rhea" id="RHEA:23560"/>
        <dbReference type="ChEBI" id="CHEBI:15378"/>
        <dbReference type="ChEBI" id="CHEBI:57918"/>
        <dbReference type="ChEBI" id="CHEBI:58115"/>
        <dbReference type="ChEBI" id="CHEBI:60487"/>
        <dbReference type="ChEBI" id="CHEBI:60493"/>
        <dbReference type="EC" id="2.7.8.26"/>
    </reaction>
</comment>
<evidence type="ECO:0000256" key="14">
    <source>
        <dbReference type="ARBA" id="ARBA00025228"/>
    </source>
</evidence>
<feature type="transmembrane region" description="Helical" evidence="19">
    <location>
        <begin position="229"/>
        <end position="249"/>
    </location>
</feature>
<evidence type="ECO:0000256" key="19">
    <source>
        <dbReference type="HAMAP-Rule" id="MF_00719"/>
    </source>
</evidence>
<evidence type="ECO:0000256" key="13">
    <source>
        <dbReference type="ARBA" id="ARBA00023136"/>
    </source>
</evidence>
<dbReference type="Proteomes" id="UP000223759">
    <property type="component" value="Unassembled WGS sequence"/>
</dbReference>
<evidence type="ECO:0000256" key="6">
    <source>
        <dbReference type="ARBA" id="ARBA00015850"/>
    </source>
</evidence>
<evidence type="ECO:0000256" key="10">
    <source>
        <dbReference type="ARBA" id="ARBA00022692"/>
    </source>
</evidence>
<dbReference type="EMBL" id="FTPK01000003">
    <property type="protein sequence ID" value="SIT72782.1"/>
    <property type="molecule type" value="Genomic_DNA"/>
</dbReference>
<dbReference type="GO" id="GO:0009236">
    <property type="term" value="P:cobalamin biosynthetic process"/>
    <property type="evidence" value="ECO:0007669"/>
    <property type="project" value="UniProtKB-UniRule"/>
</dbReference>
<accession>A0A1R3W574</accession>
<dbReference type="InterPro" id="IPR003805">
    <property type="entry name" value="CobS"/>
</dbReference>
<sequence>MTPLWAALRFLTRLPVPAHTASAAQWGQSMLFYPLVGLVLGILLALAAALLSPVAGILTAALLLTTWVWLTGLLHLDGLADSADALVGGLGDRERTLAIMKDPTCGPAGVITLVLALLIKFAALVQILEQGYWIALLLAPFLARVALLLIFVITPYVRPKGIASEMLQHLNKRQAGMISLTLVAAMLLLCLILGYWSAALWGLAVASLSFWLARAWMMQRLGGTTGDTAGALVELIEIAVLIAVLLSLVV</sequence>
<dbReference type="OrthoDB" id="9794626at2"/>
<evidence type="ECO:0000256" key="9">
    <source>
        <dbReference type="ARBA" id="ARBA00022679"/>
    </source>
</evidence>
<evidence type="ECO:0000256" key="1">
    <source>
        <dbReference type="ARBA" id="ARBA00001946"/>
    </source>
</evidence>
<dbReference type="HAMAP" id="MF_00719">
    <property type="entry name" value="CobS"/>
    <property type="match status" value="1"/>
</dbReference>
<evidence type="ECO:0000256" key="18">
    <source>
        <dbReference type="ARBA" id="ARBA00049504"/>
    </source>
</evidence>
<comment type="subcellular location">
    <subcellularLocation>
        <location evidence="2 19">Cell membrane</location>
        <topology evidence="2 19">Multi-pass membrane protein</topology>
    </subcellularLocation>
</comment>
<evidence type="ECO:0000256" key="8">
    <source>
        <dbReference type="ARBA" id="ARBA00022573"/>
    </source>
</evidence>
<comment type="similarity">
    <text evidence="4 19">Belongs to the CobS family.</text>
</comment>
<reference evidence="20 21" key="1">
    <citation type="submission" date="2017-01" db="EMBL/GenBank/DDBJ databases">
        <authorList>
            <person name="Mah S.A."/>
            <person name="Swanson W.J."/>
            <person name="Moy G.W."/>
            <person name="Vacquier V.D."/>
        </authorList>
    </citation>
    <scope>NUCLEOTIDE SEQUENCE [LARGE SCALE GENOMIC DNA]</scope>
    <source>
        <strain evidence="20 21">M9</strain>
    </source>
</reference>
<feature type="transmembrane region" description="Helical" evidence="19">
    <location>
        <begin position="200"/>
        <end position="217"/>
    </location>
</feature>
<evidence type="ECO:0000256" key="4">
    <source>
        <dbReference type="ARBA" id="ARBA00010561"/>
    </source>
</evidence>
<dbReference type="GO" id="GO:0005886">
    <property type="term" value="C:plasma membrane"/>
    <property type="evidence" value="ECO:0007669"/>
    <property type="project" value="UniProtKB-SubCell"/>
</dbReference>
<feature type="transmembrane region" description="Helical" evidence="19">
    <location>
        <begin position="175"/>
        <end position="194"/>
    </location>
</feature>